<keyword evidence="1" id="KW-0812">Transmembrane</keyword>
<dbReference type="InterPro" id="IPR002656">
    <property type="entry name" value="Acyl_transf_3_dom"/>
</dbReference>
<dbReference type="GO" id="GO:0016787">
    <property type="term" value="F:hydrolase activity"/>
    <property type="evidence" value="ECO:0007669"/>
    <property type="project" value="UniProtKB-KW"/>
</dbReference>
<evidence type="ECO:0000259" key="2">
    <source>
        <dbReference type="Pfam" id="PF01757"/>
    </source>
</evidence>
<feature type="domain" description="Acyltransferase 3" evidence="2">
    <location>
        <begin position="22"/>
        <end position="327"/>
    </location>
</feature>
<keyword evidence="3" id="KW-0012">Acyltransferase</keyword>
<feature type="transmembrane region" description="Helical" evidence="1">
    <location>
        <begin position="86"/>
        <end position="107"/>
    </location>
</feature>
<keyword evidence="1" id="KW-0472">Membrane</keyword>
<keyword evidence="3" id="KW-0808">Transferase</keyword>
<dbReference type="AlphaFoldDB" id="A0A1X7LQX7"/>
<evidence type="ECO:0000256" key="1">
    <source>
        <dbReference type="SAM" id="Phobius"/>
    </source>
</evidence>
<dbReference type="EMBL" id="FXAT01000007">
    <property type="protein sequence ID" value="SMG55743.1"/>
    <property type="molecule type" value="Genomic_DNA"/>
</dbReference>
<feature type="transmembrane region" description="Helical" evidence="1">
    <location>
        <begin position="253"/>
        <end position="273"/>
    </location>
</feature>
<dbReference type="GO" id="GO:0009103">
    <property type="term" value="P:lipopolysaccharide biosynthetic process"/>
    <property type="evidence" value="ECO:0007669"/>
    <property type="project" value="TreeGrafter"/>
</dbReference>
<feature type="transmembrane region" description="Helical" evidence="1">
    <location>
        <begin position="45"/>
        <end position="65"/>
    </location>
</feature>
<dbReference type="PANTHER" id="PTHR23028:SF53">
    <property type="entry name" value="ACYL_TRANSF_3 DOMAIN-CONTAINING PROTEIN"/>
    <property type="match status" value="1"/>
</dbReference>
<proteinExistence type="predicted"/>
<keyword evidence="4" id="KW-1185">Reference proteome</keyword>
<sequence>MTHAASHTGNPALHTDRPTRIVALDGLRAVAVLMVFLHHSLHAPFFWGVDLFFVISGFLITGILLERKARGQSYFTYFYARRVRRILPPFVLLLVVSSLLFGVGWIAHWPWYAFFAVNIGATFGQMGHESLSILWSLSVEEQFYLLWPFVVLLASERALMWIAGAALFVAPLLRFIATPWFGSFEPIYMLTPFRMDTLCAGALLAVLVRRDPAVIKRLAVPAIVGIVVALGVLGYVNLAIPRFRWLNLPWGNALLYSGTLVVSASIVILAMQSQGIVQKVLRHPVLVYIGTISYSFYLIHTTALSVMLNLPMNRFLAIGFALALTLAYSSLSWVLLEKRMIMSGRARGKAAGRAVAAAYQTE</sequence>
<dbReference type="GO" id="GO:0016747">
    <property type="term" value="F:acyltransferase activity, transferring groups other than amino-acyl groups"/>
    <property type="evidence" value="ECO:0007669"/>
    <property type="project" value="InterPro"/>
</dbReference>
<feature type="transmembrane region" description="Helical" evidence="1">
    <location>
        <begin position="314"/>
        <end position="336"/>
    </location>
</feature>
<evidence type="ECO:0000313" key="4">
    <source>
        <dbReference type="Proteomes" id="UP000193228"/>
    </source>
</evidence>
<dbReference type="Pfam" id="PF01757">
    <property type="entry name" value="Acyl_transf_3"/>
    <property type="match status" value="1"/>
</dbReference>
<dbReference type="Proteomes" id="UP000193228">
    <property type="component" value="Unassembled WGS sequence"/>
</dbReference>
<keyword evidence="3" id="KW-0378">Hydrolase</keyword>
<feature type="transmembrane region" description="Helical" evidence="1">
    <location>
        <begin position="285"/>
        <end position="308"/>
    </location>
</feature>
<feature type="transmembrane region" description="Helical" evidence="1">
    <location>
        <begin position="187"/>
        <end position="208"/>
    </location>
</feature>
<dbReference type="GO" id="GO:0016020">
    <property type="term" value="C:membrane"/>
    <property type="evidence" value="ECO:0007669"/>
    <property type="project" value="TreeGrafter"/>
</dbReference>
<feature type="transmembrane region" description="Helical" evidence="1">
    <location>
        <begin position="158"/>
        <end position="181"/>
    </location>
</feature>
<organism evidence="3 4">
    <name type="scientific">Paraburkholderia susongensis</name>
    <dbReference type="NCBI Taxonomy" id="1515439"/>
    <lineage>
        <taxon>Bacteria</taxon>
        <taxon>Pseudomonadati</taxon>
        <taxon>Pseudomonadota</taxon>
        <taxon>Betaproteobacteria</taxon>
        <taxon>Burkholderiales</taxon>
        <taxon>Burkholderiaceae</taxon>
        <taxon>Paraburkholderia</taxon>
    </lineage>
</organism>
<dbReference type="RefSeq" id="WP_085487095.1">
    <property type="nucleotide sequence ID" value="NZ_FXAT01000007.1"/>
</dbReference>
<dbReference type="OrthoDB" id="9814807at2"/>
<feature type="transmembrane region" description="Helical" evidence="1">
    <location>
        <begin position="220"/>
        <end position="241"/>
    </location>
</feature>
<reference evidence="4" key="1">
    <citation type="submission" date="2017-04" db="EMBL/GenBank/DDBJ databases">
        <authorList>
            <person name="Varghese N."/>
            <person name="Submissions S."/>
        </authorList>
    </citation>
    <scope>NUCLEOTIDE SEQUENCE [LARGE SCALE GENOMIC DNA]</scope>
    <source>
        <strain evidence="4">LMG 29540</strain>
    </source>
</reference>
<protein>
    <submittedName>
        <fullName evidence="3">Peptidoglycan/LPS O-acetylase OafA/YrhL, contains acyltransferase and SGNH-hydrolase domains</fullName>
    </submittedName>
</protein>
<dbReference type="PANTHER" id="PTHR23028">
    <property type="entry name" value="ACETYLTRANSFERASE"/>
    <property type="match status" value="1"/>
</dbReference>
<evidence type="ECO:0000313" key="3">
    <source>
        <dbReference type="EMBL" id="SMG55743.1"/>
    </source>
</evidence>
<dbReference type="InterPro" id="IPR050879">
    <property type="entry name" value="Acyltransferase_3"/>
</dbReference>
<keyword evidence="1" id="KW-1133">Transmembrane helix</keyword>
<accession>A0A1X7LQX7</accession>
<dbReference type="STRING" id="1515439.SAMN06265784_107323"/>
<name>A0A1X7LQX7_9BURK</name>
<gene>
    <name evidence="3" type="ORF">SAMN06265784_107323</name>
</gene>